<dbReference type="GO" id="GO:0008843">
    <property type="term" value="F:endochitinase activity"/>
    <property type="evidence" value="ECO:0007669"/>
    <property type="project" value="UniProtKB-EC"/>
</dbReference>
<dbReference type="Gene3D" id="3.20.20.80">
    <property type="entry name" value="Glycosidases"/>
    <property type="match status" value="1"/>
</dbReference>
<keyword evidence="4" id="KW-0119">Carbohydrate metabolism</keyword>
<evidence type="ECO:0000256" key="2">
    <source>
        <dbReference type="ARBA" id="ARBA00012729"/>
    </source>
</evidence>
<reference evidence="9 10" key="1">
    <citation type="submission" date="2019-03" db="EMBL/GenBank/DDBJ databases">
        <title>Genomic Encyclopedia of Type Strains, Phase III (KMG-III): the genomes of soil and plant-associated and newly described type strains.</title>
        <authorList>
            <person name="Whitman W."/>
        </authorList>
    </citation>
    <scope>NUCLEOTIDE SEQUENCE [LARGE SCALE GENOMIC DNA]</scope>
    <source>
        <strain evidence="9 10">CECT 8446</strain>
    </source>
</reference>
<evidence type="ECO:0000256" key="1">
    <source>
        <dbReference type="ARBA" id="ARBA00000822"/>
    </source>
</evidence>
<evidence type="ECO:0000313" key="9">
    <source>
        <dbReference type="EMBL" id="TDQ18523.1"/>
    </source>
</evidence>
<dbReference type="PANTHER" id="PTHR11177">
    <property type="entry name" value="CHITINASE"/>
    <property type="match status" value="1"/>
</dbReference>
<dbReference type="InterPro" id="IPR017853">
    <property type="entry name" value="GH"/>
</dbReference>
<dbReference type="AlphaFoldDB" id="A0A4R6T8N8"/>
<keyword evidence="5 6" id="KW-0326">Glycosidase</keyword>
<dbReference type="SUPFAM" id="SSF51445">
    <property type="entry name" value="(Trans)glycosidases"/>
    <property type="match status" value="1"/>
</dbReference>
<accession>A0A4R6T8N8</accession>
<keyword evidence="4" id="KW-0146">Chitin degradation</keyword>
<protein>
    <recommendedName>
        <fullName evidence="2">chitinase</fullName>
        <ecNumber evidence="2">3.2.1.14</ecNumber>
    </recommendedName>
</protein>
<evidence type="ECO:0000256" key="4">
    <source>
        <dbReference type="ARBA" id="ARBA00023024"/>
    </source>
</evidence>
<dbReference type="CDD" id="cd06548">
    <property type="entry name" value="GH18_chitinase"/>
    <property type="match status" value="1"/>
</dbReference>
<dbReference type="GO" id="GO:0008061">
    <property type="term" value="F:chitin binding"/>
    <property type="evidence" value="ECO:0007669"/>
    <property type="project" value="InterPro"/>
</dbReference>
<dbReference type="Pfam" id="PF00704">
    <property type="entry name" value="Glyco_hydro_18"/>
    <property type="match status" value="1"/>
</dbReference>
<dbReference type="Proteomes" id="UP000294535">
    <property type="component" value="Unassembled WGS sequence"/>
</dbReference>
<gene>
    <name evidence="9" type="ORF">DFQ04_0325</name>
</gene>
<dbReference type="InterPro" id="IPR001579">
    <property type="entry name" value="Glyco_hydro_18_chit_AS"/>
</dbReference>
<dbReference type="RefSeq" id="WP_133552019.1">
    <property type="nucleotide sequence ID" value="NZ_SNYF01000005.1"/>
</dbReference>
<evidence type="ECO:0000256" key="6">
    <source>
        <dbReference type="RuleBase" id="RU000489"/>
    </source>
</evidence>
<comment type="similarity">
    <text evidence="7">Belongs to the glycosyl hydrolase 18 family.</text>
</comment>
<dbReference type="InterPro" id="IPR001223">
    <property type="entry name" value="Glyco_hydro18_cat"/>
</dbReference>
<dbReference type="SMART" id="SM00636">
    <property type="entry name" value="Glyco_18"/>
    <property type="match status" value="1"/>
</dbReference>
<dbReference type="PROSITE" id="PS51257">
    <property type="entry name" value="PROKAR_LIPOPROTEIN"/>
    <property type="match status" value="1"/>
</dbReference>
<dbReference type="InterPro" id="IPR029070">
    <property type="entry name" value="Chitinase_insertion_sf"/>
</dbReference>
<dbReference type="GO" id="GO:0005975">
    <property type="term" value="P:carbohydrate metabolic process"/>
    <property type="evidence" value="ECO:0007669"/>
    <property type="project" value="InterPro"/>
</dbReference>
<dbReference type="InterPro" id="IPR050314">
    <property type="entry name" value="Glycosyl_Hydrlase_18"/>
</dbReference>
<keyword evidence="4" id="KW-0624">Polysaccharide degradation</keyword>
<sequence>MKYLFPILLVVLFSCGQKKSDDGQKVIVAYVAGWKNIREKHIPAERITHVNYAFAHVDSTGRIAPMNPKDAERDSLNFIKLQTLKERNPAIKILVSIGGWTHSKGFSDAVATEEGRKKLTQSGLEYLINHNLNGLDFDWEYPAMQGDNNPYRPEDKENFVLMLKSFREALDSLGMVTDTHYLTTIASGGFRRYLEVNNLAEAQKYLDFINIMAYDFYTAGDEETGHHANLYPNGNKKTSAATAVEEQIEFGVPAEKLVLGIPFYGRMWKKVNPEQNGLFQKGEYAMGLPYHQIYALTMTSKYKRFWDEKAQAPYLFAAQDSTWITYEDPESVKKKTDYIREKGLKGGMFWEMSEDNTRLLLKTLFEGLNPGMEYTPRITEKVPGA</sequence>
<dbReference type="SUPFAM" id="SSF54556">
    <property type="entry name" value="Chitinase insertion domain"/>
    <property type="match status" value="1"/>
</dbReference>
<evidence type="ECO:0000313" key="10">
    <source>
        <dbReference type="Proteomes" id="UP000294535"/>
    </source>
</evidence>
<evidence type="ECO:0000256" key="3">
    <source>
        <dbReference type="ARBA" id="ARBA00022801"/>
    </source>
</evidence>
<proteinExistence type="inferred from homology"/>
<dbReference type="EMBL" id="SNYF01000005">
    <property type="protein sequence ID" value="TDQ18523.1"/>
    <property type="molecule type" value="Genomic_DNA"/>
</dbReference>
<dbReference type="PANTHER" id="PTHR11177:SF317">
    <property type="entry name" value="CHITINASE 12-RELATED"/>
    <property type="match status" value="1"/>
</dbReference>
<evidence type="ECO:0000259" key="8">
    <source>
        <dbReference type="PROSITE" id="PS51910"/>
    </source>
</evidence>
<name>A0A4R6T8N8_9BACT</name>
<keyword evidence="10" id="KW-1185">Reference proteome</keyword>
<dbReference type="PROSITE" id="PS01095">
    <property type="entry name" value="GH18_1"/>
    <property type="match status" value="1"/>
</dbReference>
<feature type="domain" description="GH18" evidence="8">
    <location>
        <begin position="25"/>
        <end position="371"/>
    </location>
</feature>
<dbReference type="OrthoDB" id="9775889at2"/>
<comment type="catalytic activity">
    <reaction evidence="1">
        <text>Random endo-hydrolysis of N-acetyl-beta-D-glucosaminide (1-&gt;4)-beta-linkages in chitin and chitodextrins.</text>
        <dbReference type="EC" id="3.2.1.14"/>
    </reaction>
</comment>
<dbReference type="EC" id="3.2.1.14" evidence="2"/>
<dbReference type="Gene3D" id="3.10.50.10">
    <property type="match status" value="1"/>
</dbReference>
<keyword evidence="3 6" id="KW-0378">Hydrolase</keyword>
<dbReference type="PROSITE" id="PS51910">
    <property type="entry name" value="GH18_2"/>
    <property type="match status" value="1"/>
</dbReference>
<evidence type="ECO:0000256" key="7">
    <source>
        <dbReference type="RuleBase" id="RU004453"/>
    </source>
</evidence>
<comment type="caution">
    <text evidence="9">The sequence shown here is derived from an EMBL/GenBank/DDBJ whole genome shotgun (WGS) entry which is preliminary data.</text>
</comment>
<organism evidence="9 10">
    <name type="scientific">Algoriphagus boseongensis</name>
    <dbReference type="NCBI Taxonomy" id="1442587"/>
    <lineage>
        <taxon>Bacteria</taxon>
        <taxon>Pseudomonadati</taxon>
        <taxon>Bacteroidota</taxon>
        <taxon>Cytophagia</taxon>
        <taxon>Cytophagales</taxon>
        <taxon>Cyclobacteriaceae</taxon>
        <taxon>Algoriphagus</taxon>
    </lineage>
</organism>
<dbReference type="InterPro" id="IPR011583">
    <property type="entry name" value="Chitinase_II/V-like_cat"/>
</dbReference>
<dbReference type="GO" id="GO:0006032">
    <property type="term" value="P:chitin catabolic process"/>
    <property type="evidence" value="ECO:0007669"/>
    <property type="project" value="UniProtKB-KW"/>
</dbReference>
<evidence type="ECO:0000256" key="5">
    <source>
        <dbReference type="ARBA" id="ARBA00023295"/>
    </source>
</evidence>